<accession>A0A2T6BET3</accession>
<comment type="caution">
    <text evidence="1">The sequence shown here is derived from an EMBL/GenBank/DDBJ whole genome shotgun (WGS) entry which is preliminary data.</text>
</comment>
<dbReference type="Proteomes" id="UP000243978">
    <property type="component" value="Unassembled WGS sequence"/>
</dbReference>
<dbReference type="AlphaFoldDB" id="A0A2T6BET3"/>
<dbReference type="RefSeq" id="WP_107846900.1">
    <property type="nucleotide sequence ID" value="NZ_QBKS01000002.1"/>
</dbReference>
<sequence length="244" mass="27405">MTGTAPKIGCGLETLAELSDPKALASLIADAARWPSPAAFHTLPVWFPETARKQPLFKARWSKPMLNKGKEKFQGNTEANRALTQALGTTSKTRANWSCCHIWGNDDQLYQSSRSEVNDRRYFSCLANMVLLPVPLKSFTDTVPGLKAALRIAAHRLYGFMPSGRTRPDLDDAEDWLPDNWRAGEIPGVMPLSALVQKRIRARFATFVADYQESPGHYPKAEVRDVITYWRKRQPKSLFSEVAL</sequence>
<protein>
    <submittedName>
        <fullName evidence="1">Uncharacterized protein</fullName>
    </submittedName>
</protein>
<evidence type="ECO:0000313" key="1">
    <source>
        <dbReference type="EMBL" id="PTX54582.1"/>
    </source>
</evidence>
<keyword evidence="2" id="KW-1185">Reference proteome</keyword>
<gene>
    <name evidence="1" type="ORF">C8N43_3399</name>
</gene>
<reference evidence="1 2" key="1">
    <citation type="submission" date="2018-04" db="EMBL/GenBank/DDBJ databases">
        <title>Genomic Encyclopedia of Archaeal and Bacterial Type Strains, Phase II (KMG-II): from individual species to whole genera.</title>
        <authorList>
            <person name="Goeker M."/>
        </authorList>
    </citation>
    <scope>NUCLEOTIDE SEQUENCE [LARGE SCALE GENOMIC DNA]</scope>
    <source>
        <strain evidence="1 2">DSM 100977</strain>
    </source>
</reference>
<name>A0A2T6BET3_9RHOB</name>
<dbReference type="OrthoDB" id="8365235at2"/>
<organism evidence="1 2">
    <name type="scientific">Litoreibacter ponti</name>
    <dbReference type="NCBI Taxonomy" id="1510457"/>
    <lineage>
        <taxon>Bacteria</taxon>
        <taxon>Pseudomonadati</taxon>
        <taxon>Pseudomonadota</taxon>
        <taxon>Alphaproteobacteria</taxon>
        <taxon>Rhodobacterales</taxon>
        <taxon>Roseobacteraceae</taxon>
        <taxon>Litoreibacter</taxon>
    </lineage>
</organism>
<proteinExistence type="predicted"/>
<dbReference type="EMBL" id="QBKS01000002">
    <property type="protein sequence ID" value="PTX54582.1"/>
    <property type="molecule type" value="Genomic_DNA"/>
</dbReference>
<evidence type="ECO:0000313" key="2">
    <source>
        <dbReference type="Proteomes" id="UP000243978"/>
    </source>
</evidence>